<dbReference type="Proteomes" id="UP000308530">
    <property type="component" value="Chromosome"/>
</dbReference>
<sequence>MRERARAGNGGGCLLRDNAGCFVIRVLKEAANLHHPHPIVSEDGISTLELIDVRKLSPTPYGVFAIARDGQLVSNCYLTAKDLAQKIAA</sequence>
<dbReference type="RefSeq" id="WP_138285200.1">
    <property type="nucleotide sequence ID" value="NZ_CP058350.1"/>
</dbReference>
<dbReference type="EMBL" id="CP058350">
    <property type="protein sequence ID" value="QLF69669.1"/>
    <property type="molecule type" value="Genomic_DNA"/>
</dbReference>
<reference evidence="1 2" key="1">
    <citation type="submission" date="2020-06" db="EMBL/GenBank/DDBJ databases">
        <title>Genome sequence of Rhizobium sp strain ADMK78.</title>
        <authorList>
            <person name="Rahi P."/>
        </authorList>
    </citation>
    <scope>NUCLEOTIDE SEQUENCE [LARGE SCALE GENOMIC DNA]</scope>
    <source>
        <strain evidence="1 2">ADMK78</strain>
    </source>
</reference>
<keyword evidence="2" id="KW-1185">Reference proteome</keyword>
<organism evidence="1 2">
    <name type="scientific">Peteryoungia desertarenae</name>
    <dbReference type="NCBI Taxonomy" id="1813451"/>
    <lineage>
        <taxon>Bacteria</taxon>
        <taxon>Pseudomonadati</taxon>
        <taxon>Pseudomonadota</taxon>
        <taxon>Alphaproteobacteria</taxon>
        <taxon>Hyphomicrobiales</taxon>
        <taxon>Rhizobiaceae</taxon>
        <taxon>Peteryoungia</taxon>
    </lineage>
</organism>
<evidence type="ECO:0000313" key="1">
    <source>
        <dbReference type="EMBL" id="QLF69669.1"/>
    </source>
</evidence>
<evidence type="ECO:0000313" key="2">
    <source>
        <dbReference type="Proteomes" id="UP000308530"/>
    </source>
</evidence>
<accession>A0ABX6QMG7</accession>
<proteinExistence type="predicted"/>
<protein>
    <submittedName>
        <fullName evidence="1">Uncharacterized protein</fullName>
    </submittedName>
</protein>
<gene>
    <name evidence="1" type="ORF">FE840_008995</name>
</gene>
<name>A0ABX6QMG7_9HYPH</name>